<dbReference type="AlphaFoldDB" id="T4VGM1"/>
<proteinExistence type="predicted"/>
<dbReference type="EMBL" id="AVNC01000023">
    <property type="protein sequence ID" value="EQK39737.1"/>
    <property type="molecule type" value="Genomic_DNA"/>
</dbReference>
<gene>
    <name evidence="1" type="ORF">C672_3572</name>
    <name evidence="2" type="ORF">C672_3668</name>
</gene>
<dbReference type="Proteomes" id="UP000015688">
    <property type="component" value="Unassembled WGS sequence"/>
</dbReference>
<dbReference type="EMBL" id="AVNC01000023">
    <property type="protein sequence ID" value="EQK39832.1"/>
    <property type="molecule type" value="Genomic_DNA"/>
</dbReference>
<dbReference type="PATRIC" id="fig|1233171.3.peg.3439"/>
<name>T4VGM1_PARBF</name>
<protein>
    <submittedName>
        <fullName evidence="2">Uncharacterized protein</fullName>
    </submittedName>
</protein>
<evidence type="ECO:0000313" key="2">
    <source>
        <dbReference type="EMBL" id="EQK39832.1"/>
    </source>
</evidence>
<evidence type="ECO:0000313" key="1">
    <source>
        <dbReference type="EMBL" id="EQK39737.1"/>
    </source>
</evidence>
<evidence type="ECO:0000313" key="3">
    <source>
        <dbReference type="Proteomes" id="UP000015688"/>
    </source>
</evidence>
<comment type="caution">
    <text evidence="2">The sequence shown here is derived from an EMBL/GenBank/DDBJ whole genome shotgun (WGS) entry which is preliminary data.</text>
</comment>
<sequence>MKVNKTISIDLKTLNEMLKYCNKANLTFSGLIAKMWEVFSKYCD</sequence>
<reference evidence="2 3" key="1">
    <citation type="submission" date="2013-06" db="EMBL/GenBank/DDBJ databases">
        <authorList>
            <person name="Walk S."/>
            <person name="Aronoff D."/>
            <person name="Young V.Y."/>
            <person name="Marsh J."/>
            <person name="Harrison L."/>
            <person name="Daugherty S.C."/>
            <person name="Shefchek K.A."/>
            <person name="Hine E.E."/>
            <person name="Tallon L.J."/>
            <person name="Sadzewicz L.K."/>
            <person name="Rasko D.A."/>
        </authorList>
    </citation>
    <scope>NUCLEOTIDE SEQUENCE [LARGE SCALE GENOMIC DNA]</scope>
    <source>
        <strain evidence="2 3">ATCC 638</strain>
    </source>
</reference>
<organism evidence="2 3">
    <name type="scientific">Paraclostridium bifermentans ATCC 638 = DSM 14991</name>
    <dbReference type="NCBI Taxonomy" id="1233171"/>
    <lineage>
        <taxon>Bacteria</taxon>
        <taxon>Bacillati</taxon>
        <taxon>Bacillota</taxon>
        <taxon>Clostridia</taxon>
        <taxon>Peptostreptococcales</taxon>
        <taxon>Peptostreptococcaceae</taxon>
        <taxon>Paraclostridium</taxon>
    </lineage>
</organism>
<dbReference type="RefSeq" id="WP_021434493.1">
    <property type="nucleotide sequence ID" value="NZ_AVNC01000023.1"/>
</dbReference>
<accession>T4VGM1</accession>